<proteinExistence type="predicted"/>
<protein>
    <submittedName>
        <fullName evidence="5">YafY family transcriptional regulator</fullName>
    </submittedName>
</protein>
<dbReference type="SMART" id="SM00420">
    <property type="entry name" value="HTH_DEOR"/>
    <property type="match status" value="1"/>
</dbReference>
<dbReference type="GO" id="GO:0003677">
    <property type="term" value="F:DNA binding"/>
    <property type="evidence" value="ECO:0007669"/>
    <property type="project" value="UniProtKB-KW"/>
</dbReference>
<dbReference type="PANTHER" id="PTHR34580:SF1">
    <property type="entry name" value="PROTEIN PAFC"/>
    <property type="match status" value="1"/>
</dbReference>
<name>A0A2N0ZEX5_9BACI</name>
<dbReference type="PROSITE" id="PS52050">
    <property type="entry name" value="WYL"/>
    <property type="match status" value="1"/>
</dbReference>
<dbReference type="GO" id="GO:0003700">
    <property type="term" value="F:DNA-binding transcription factor activity"/>
    <property type="evidence" value="ECO:0007669"/>
    <property type="project" value="InterPro"/>
</dbReference>
<evidence type="ECO:0000256" key="1">
    <source>
        <dbReference type="ARBA" id="ARBA00023015"/>
    </source>
</evidence>
<dbReference type="PROSITE" id="PS51000">
    <property type="entry name" value="HTH_DEOR_2"/>
    <property type="match status" value="1"/>
</dbReference>
<dbReference type="InterPro" id="IPR036390">
    <property type="entry name" value="WH_DNA-bd_sf"/>
</dbReference>
<gene>
    <name evidence="5" type="ORF">CWS20_15625</name>
</gene>
<dbReference type="InterPro" id="IPR013196">
    <property type="entry name" value="HTH_11"/>
</dbReference>
<dbReference type="InterPro" id="IPR018356">
    <property type="entry name" value="Tscrpt_reg_HTH_DeoR_CS"/>
</dbReference>
<accession>A0A2N0ZEX5</accession>
<keyword evidence="2" id="KW-0238">DNA-binding</keyword>
<feature type="domain" description="HTH deoR-type" evidence="4">
    <location>
        <begin position="2"/>
        <end position="57"/>
    </location>
</feature>
<evidence type="ECO:0000256" key="2">
    <source>
        <dbReference type="ARBA" id="ARBA00023125"/>
    </source>
</evidence>
<reference evidence="5 6" key="1">
    <citation type="journal article" date="2010" name="Int. J. Syst. Evol. Microbiol.">
        <title>Bacillus horneckiae sp. nov., isolated from a spacecraft-assembly clean room.</title>
        <authorList>
            <person name="Vaishampayan P."/>
            <person name="Probst A."/>
            <person name="Krishnamurthi S."/>
            <person name="Ghosh S."/>
            <person name="Osman S."/>
            <person name="McDowall A."/>
            <person name="Ruckmani A."/>
            <person name="Mayilraj S."/>
            <person name="Venkateswaran K."/>
        </authorList>
    </citation>
    <scope>NUCLEOTIDE SEQUENCE [LARGE SCALE GENOMIC DNA]</scope>
    <source>
        <strain evidence="6">1PO1SC</strain>
    </source>
</reference>
<evidence type="ECO:0000313" key="5">
    <source>
        <dbReference type="EMBL" id="PKG28033.1"/>
    </source>
</evidence>
<dbReference type="Proteomes" id="UP000233343">
    <property type="component" value="Unassembled WGS sequence"/>
</dbReference>
<dbReference type="SUPFAM" id="SSF46785">
    <property type="entry name" value="Winged helix' DNA-binding domain"/>
    <property type="match status" value="1"/>
</dbReference>
<dbReference type="InterPro" id="IPR057727">
    <property type="entry name" value="WCX_dom"/>
</dbReference>
<dbReference type="PANTHER" id="PTHR34580">
    <property type="match status" value="1"/>
</dbReference>
<dbReference type="Pfam" id="PF08279">
    <property type="entry name" value="HTH_11"/>
    <property type="match status" value="1"/>
</dbReference>
<dbReference type="Pfam" id="PF13280">
    <property type="entry name" value="WYL"/>
    <property type="match status" value="1"/>
</dbReference>
<sequence>MRADRLITILLLLQNNEKITTRELAKQLEVSERTVHRDMEALSSAGIPVFAERGKASIPGSLKNDAIDVWNRIYIDTGTWRNSVEKIDGFPQLQKAIWEERILDMTYKRSDHTIKSRKVNPLGLVAKGRTWYLIASEANTIKSFRASRILSLHVTEDFFVRPDKFKLADFWEQSKQSFVSNLPTFLVSVEVSPEIIDRLTFTGRFVQVIHIDKAKENKWIPVDLQFDSEKEACEYILGFGNKMKIVQPSSLIEKVKKMAEAVVDFYR</sequence>
<evidence type="ECO:0000259" key="4">
    <source>
        <dbReference type="PROSITE" id="PS51000"/>
    </source>
</evidence>
<dbReference type="InterPro" id="IPR001034">
    <property type="entry name" value="DeoR_HTH"/>
</dbReference>
<dbReference type="PROSITE" id="PS00894">
    <property type="entry name" value="HTH_DEOR_1"/>
    <property type="match status" value="1"/>
</dbReference>
<evidence type="ECO:0000313" key="6">
    <source>
        <dbReference type="Proteomes" id="UP000233343"/>
    </source>
</evidence>
<dbReference type="RefSeq" id="WP_066194838.1">
    <property type="nucleotide sequence ID" value="NZ_JARMMB010000027.1"/>
</dbReference>
<keyword evidence="3" id="KW-0804">Transcription</keyword>
<keyword evidence="6" id="KW-1185">Reference proteome</keyword>
<dbReference type="Gene3D" id="1.10.10.10">
    <property type="entry name" value="Winged helix-like DNA-binding domain superfamily/Winged helix DNA-binding domain"/>
    <property type="match status" value="1"/>
</dbReference>
<dbReference type="Pfam" id="PF25583">
    <property type="entry name" value="WCX"/>
    <property type="match status" value="1"/>
</dbReference>
<evidence type="ECO:0000256" key="3">
    <source>
        <dbReference type="ARBA" id="ARBA00023163"/>
    </source>
</evidence>
<dbReference type="EMBL" id="PISD01000033">
    <property type="protein sequence ID" value="PKG28033.1"/>
    <property type="molecule type" value="Genomic_DNA"/>
</dbReference>
<organism evidence="5 6">
    <name type="scientific">Cytobacillus horneckiae</name>
    <dbReference type="NCBI Taxonomy" id="549687"/>
    <lineage>
        <taxon>Bacteria</taxon>
        <taxon>Bacillati</taxon>
        <taxon>Bacillota</taxon>
        <taxon>Bacilli</taxon>
        <taxon>Bacillales</taxon>
        <taxon>Bacillaceae</taxon>
        <taxon>Cytobacillus</taxon>
    </lineage>
</organism>
<dbReference type="AlphaFoldDB" id="A0A2N0ZEX5"/>
<dbReference type="InterPro" id="IPR051534">
    <property type="entry name" value="CBASS_pafABC_assoc_protein"/>
</dbReference>
<keyword evidence="1" id="KW-0805">Transcription regulation</keyword>
<dbReference type="InterPro" id="IPR036388">
    <property type="entry name" value="WH-like_DNA-bd_sf"/>
</dbReference>
<comment type="caution">
    <text evidence="5">The sequence shown here is derived from an EMBL/GenBank/DDBJ whole genome shotgun (WGS) entry which is preliminary data.</text>
</comment>
<dbReference type="InterPro" id="IPR026881">
    <property type="entry name" value="WYL_dom"/>
</dbReference>